<protein>
    <submittedName>
        <fullName evidence="1">Uncharacterized protein</fullName>
    </submittedName>
</protein>
<feature type="non-terminal residue" evidence="1">
    <location>
        <position position="1"/>
    </location>
</feature>
<dbReference type="EMBL" id="BARU01003237">
    <property type="protein sequence ID" value="GAH21809.1"/>
    <property type="molecule type" value="Genomic_DNA"/>
</dbReference>
<proteinExistence type="predicted"/>
<dbReference type="AlphaFoldDB" id="X1EXA3"/>
<organism evidence="1">
    <name type="scientific">marine sediment metagenome</name>
    <dbReference type="NCBI Taxonomy" id="412755"/>
    <lineage>
        <taxon>unclassified sequences</taxon>
        <taxon>metagenomes</taxon>
        <taxon>ecological metagenomes</taxon>
    </lineage>
</organism>
<accession>X1EXA3</accession>
<sequence>GFFKKLFLGFRKKKQKTKTVKAAKTPQPIDKWYRLILDEILIASVSGIGLGLEIYDTYREDNFIISGLIESEQKEIQPTIFYSEATVAFPSEFLDPIISLVEVGKLFISAMKKVETISVIPEEAFYSDKQDVGLYRLVEFVFGEKLSTNLG</sequence>
<evidence type="ECO:0000313" key="1">
    <source>
        <dbReference type="EMBL" id="GAH21809.1"/>
    </source>
</evidence>
<gene>
    <name evidence="1" type="ORF">S03H2_07127</name>
</gene>
<comment type="caution">
    <text evidence="1">The sequence shown here is derived from an EMBL/GenBank/DDBJ whole genome shotgun (WGS) entry which is preliminary data.</text>
</comment>
<name>X1EXA3_9ZZZZ</name>
<reference evidence="1" key="1">
    <citation type="journal article" date="2014" name="Front. Microbiol.">
        <title>High frequency of phylogenetically diverse reductive dehalogenase-homologous genes in deep subseafloor sedimentary metagenomes.</title>
        <authorList>
            <person name="Kawai M."/>
            <person name="Futagami T."/>
            <person name="Toyoda A."/>
            <person name="Takaki Y."/>
            <person name="Nishi S."/>
            <person name="Hori S."/>
            <person name="Arai W."/>
            <person name="Tsubouchi T."/>
            <person name="Morono Y."/>
            <person name="Uchiyama I."/>
            <person name="Ito T."/>
            <person name="Fujiyama A."/>
            <person name="Inagaki F."/>
            <person name="Takami H."/>
        </authorList>
    </citation>
    <scope>NUCLEOTIDE SEQUENCE</scope>
    <source>
        <strain evidence="1">Expedition CK06-06</strain>
    </source>
</reference>